<dbReference type="Pfam" id="PF04488">
    <property type="entry name" value="Gly_transf_sug"/>
    <property type="match status" value="1"/>
</dbReference>
<organism evidence="2 3">
    <name type="scientific">Rhizobium straminoryzae</name>
    <dbReference type="NCBI Taxonomy" id="1387186"/>
    <lineage>
        <taxon>Bacteria</taxon>
        <taxon>Pseudomonadati</taxon>
        <taxon>Pseudomonadota</taxon>
        <taxon>Alphaproteobacteria</taxon>
        <taxon>Hyphomicrobiales</taxon>
        <taxon>Rhizobiaceae</taxon>
        <taxon>Rhizobium/Agrobacterium group</taxon>
        <taxon>Rhizobium</taxon>
    </lineage>
</organism>
<dbReference type="PANTHER" id="PTHR32385">
    <property type="entry name" value="MANNOSYL PHOSPHORYLINOSITOL CERAMIDE SYNTHASE"/>
    <property type="match status" value="1"/>
</dbReference>
<dbReference type="Gene3D" id="3.90.550.20">
    <property type="match status" value="1"/>
</dbReference>
<reference evidence="2 3" key="1">
    <citation type="submission" date="2019-07" db="EMBL/GenBank/DDBJ databases">
        <title>Ln-dependent methylotrophs.</title>
        <authorList>
            <person name="Tani A."/>
        </authorList>
    </citation>
    <scope>NUCLEOTIDE SEQUENCE [LARGE SCALE GENOMIC DNA]</scope>
    <source>
        <strain evidence="2 3">SM12</strain>
    </source>
</reference>
<keyword evidence="1" id="KW-0808">Transferase</keyword>
<dbReference type="InterPro" id="IPR051706">
    <property type="entry name" value="Glycosyltransferase_domain"/>
</dbReference>
<sequence>MTSACGIPRIIHQTWKTRKVPEDMGDPQSWIAHNPGWEYRFWTDDDLLAFFKQERPDLLDLYLSYARPVQRADLARYCILQRFGGLYADVDTRCLASLEPLAGDPRVILCEEPARHWQPALVRGLDRLWFNGTMASPPGHPFWDMVTDLCRRMAERRHGDVLETTGPLVLTAAVRDYADPDGLALNACGLFADIDVHGKPSGGARHGPYGHLTLSTHLWKGSWYPRSRQHWWPRKVARLRQLGDRLFGGPRLDPERMLAGLDRARLQRAPQKASDDDHLLVLVPMGKAEPQLLRFCEGLLALGHPRERLHLWFGQVGGRDEISDVLETFIARHGSRFASAGIVRTGRRSYGPVRGRRGALARLAATRNALLAQTLTDRHDRVLWIGTGVTDYPPDIVARLRAAGGRIAVPHAVHDHGGPSADAGSFLTIAEPTRADFYGHVRQGLLQPPRRGTFRRHLDDLRYLDTVPLHGVGGAMLMVDADCHRAGLLFPERPYRHLIDTEGFGLLARDAGVIPLGLPQLEIRVAAPDRLHAPADATRLHGHGGGAEHPVSAAVGISAAAAARSENAAI</sequence>
<dbReference type="AlphaFoldDB" id="A0A549T2Y8"/>
<dbReference type="SUPFAM" id="SSF53448">
    <property type="entry name" value="Nucleotide-diphospho-sugar transferases"/>
    <property type="match status" value="1"/>
</dbReference>
<dbReference type="RefSeq" id="WP_143126657.1">
    <property type="nucleotide sequence ID" value="NZ_VJMG01000056.1"/>
</dbReference>
<name>A0A549T2Y8_9HYPH</name>
<proteinExistence type="predicted"/>
<dbReference type="GO" id="GO:0000030">
    <property type="term" value="F:mannosyltransferase activity"/>
    <property type="evidence" value="ECO:0007669"/>
    <property type="project" value="TreeGrafter"/>
</dbReference>
<dbReference type="InterPro" id="IPR029044">
    <property type="entry name" value="Nucleotide-diphossugar_trans"/>
</dbReference>
<protein>
    <recommendedName>
        <fullName evidence="4">Glycosyl transferase</fullName>
    </recommendedName>
</protein>
<gene>
    <name evidence="2" type="ORF">FNA46_18330</name>
</gene>
<evidence type="ECO:0000313" key="2">
    <source>
        <dbReference type="EMBL" id="TRL36235.1"/>
    </source>
</evidence>
<dbReference type="PANTHER" id="PTHR32385:SF15">
    <property type="entry name" value="INOSITOL PHOSPHOCERAMIDE MANNOSYLTRANSFERASE 1"/>
    <property type="match status" value="1"/>
</dbReference>
<dbReference type="Gene3D" id="3.90.550.10">
    <property type="entry name" value="Spore Coat Polysaccharide Biosynthesis Protein SpsA, Chain A"/>
    <property type="match status" value="1"/>
</dbReference>
<dbReference type="Proteomes" id="UP000316801">
    <property type="component" value="Unassembled WGS sequence"/>
</dbReference>
<evidence type="ECO:0008006" key="4">
    <source>
        <dbReference type="Google" id="ProtNLM"/>
    </source>
</evidence>
<dbReference type="GO" id="GO:0051999">
    <property type="term" value="P:mannosyl-inositol phosphorylceramide biosynthetic process"/>
    <property type="evidence" value="ECO:0007669"/>
    <property type="project" value="TreeGrafter"/>
</dbReference>
<keyword evidence="3" id="KW-1185">Reference proteome</keyword>
<dbReference type="EMBL" id="VJMG01000056">
    <property type="protein sequence ID" value="TRL36235.1"/>
    <property type="molecule type" value="Genomic_DNA"/>
</dbReference>
<comment type="caution">
    <text evidence="2">The sequence shown here is derived from an EMBL/GenBank/DDBJ whole genome shotgun (WGS) entry which is preliminary data.</text>
</comment>
<dbReference type="GO" id="GO:0016020">
    <property type="term" value="C:membrane"/>
    <property type="evidence" value="ECO:0007669"/>
    <property type="project" value="GOC"/>
</dbReference>
<evidence type="ECO:0000256" key="1">
    <source>
        <dbReference type="ARBA" id="ARBA00022679"/>
    </source>
</evidence>
<dbReference type="Pfam" id="PF03452">
    <property type="entry name" value="Anp1"/>
    <property type="match status" value="1"/>
</dbReference>
<accession>A0A549T2Y8</accession>
<evidence type="ECO:0000313" key="3">
    <source>
        <dbReference type="Proteomes" id="UP000316801"/>
    </source>
</evidence>
<dbReference type="InterPro" id="IPR007577">
    <property type="entry name" value="GlycoTrfase_DXD_sugar-bd_CS"/>
</dbReference>